<dbReference type="Pfam" id="PF00271">
    <property type="entry name" value="Helicase_C"/>
    <property type="match status" value="1"/>
</dbReference>
<protein>
    <submittedName>
        <fullName evidence="4">SWI/SNF-related matrix-associated actin-dependent regulator 1 of chromatin subfamily A</fullName>
    </submittedName>
</protein>
<dbReference type="InterPro" id="IPR014001">
    <property type="entry name" value="Helicase_ATP-bd"/>
</dbReference>
<name>A0A4R6WMH7_9SPHI</name>
<dbReference type="InterPro" id="IPR027417">
    <property type="entry name" value="P-loop_NTPase"/>
</dbReference>
<evidence type="ECO:0000256" key="2">
    <source>
        <dbReference type="SAM" id="Coils"/>
    </source>
</evidence>
<dbReference type="SMART" id="SM00487">
    <property type="entry name" value="DEXDc"/>
    <property type="match status" value="1"/>
</dbReference>
<dbReference type="PROSITE" id="PS51192">
    <property type="entry name" value="HELICASE_ATP_BIND_1"/>
    <property type="match status" value="1"/>
</dbReference>
<dbReference type="GO" id="GO:0016787">
    <property type="term" value="F:hydrolase activity"/>
    <property type="evidence" value="ECO:0007669"/>
    <property type="project" value="UniProtKB-KW"/>
</dbReference>
<keyword evidence="2" id="KW-0175">Coiled coil</keyword>
<dbReference type="Proteomes" id="UP000295292">
    <property type="component" value="Unassembled WGS sequence"/>
</dbReference>
<keyword evidence="5" id="KW-1185">Reference proteome</keyword>
<feature type="domain" description="Helicase ATP-binding" evidence="3">
    <location>
        <begin position="101"/>
        <end position="290"/>
    </location>
</feature>
<comment type="caution">
    <text evidence="4">The sequence shown here is derived from an EMBL/GenBank/DDBJ whole genome shotgun (WGS) entry which is preliminary data.</text>
</comment>
<sequence>MSLGSAITVGNYFKIEFQYKPKIVEAVKALPERKFDFNDKTWSVPTRYRDEVERFCKVHNLQFGQKVVNEVAQNFTIPPLPELTIEIPLKRDPRPYQRTGIAYAIEKQRLFFGDDMGLGKTFQAIAAIEALHQQGKAAYPCLIVCPSAVKENWVKEVLETVNRKAVVMVDGMKNTYQEFYRTGLAQFFIVNYESLKKYFVEAIDDPGFDEKTGKKKKATLKHYHFRKKAIDFYKSIIFDESHKLKAVSTQASKISKGIAVGKETIFLLTGTPLINKPNDLIAQLGIMNRLVEMGGYKHFIDHFCSGPKGASNLKELNFQLNKNCFFRRNKTDPEVKKYLPDKSRQVILCDLSKEARKEYSHAMANLESYMKQYKDASDEKIQQSMKGEVMVRIGILKNISARGKLKDAFSFIQELVEQGQKVVVFCNLTEIVHAVQKEFVRSVRLTGAENAVQKQASVDAFRTEPNIDVIVLNLKAGGVGVNGLQDVSTNVCFIEFGWHAAIMDQAEDRLYRMGQHNNVMCTYFLGRDTIDEWNYDLIQKKREIANTVTGTEDMTEVSIVDSFANLFNNK</sequence>
<dbReference type="CDD" id="cd18793">
    <property type="entry name" value="SF2_C_SNF"/>
    <property type="match status" value="1"/>
</dbReference>
<dbReference type="PANTHER" id="PTHR45766">
    <property type="entry name" value="DNA ANNEALING HELICASE AND ENDONUCLEASE ZRANB3 FAMILY MEMBER"/>
    <property type="match status" value="1"/>
</dbReference>
<proteinExistence type="predicted"/>
<dbReference type="OrthoDB" id="9814088at2"/>
<dbReference type="InterPro" id="IPR000330">
    <property type="entry name" value="SNF2_N"/>
</dbReference>
<dbReference type="Gene3D" id="3.40.50.300">
    <property type="entry name" value="P-loop containing nucleotide triphosphate hydrolases"/>
    <property type="match status" value="1"/>
</dbReference>
<dbReference type="GO" id="GO:0006281">
    <property type="term" value="P:DNA repair"/>
    <property type="evidence" value="ECO:0007669"/>
    <property type="project" value="TreeGrafter"/>
</dbReference>
<dbReference type="AlphaFoldDB" id="A0A4R6WMH7"/>
<evidence type="ECO:0000259" key="3">
    <source>
        <dbReference type="PROSITE" id="PS51192"/>
    </source>
</evidence>
<dbReference type="InterPro" id="IPR038718">
    <property type="entry name" value="SNF2-like_sf"/>
</dbReference>
<dbReference type="GO" id="GO:0005524">
    <property type="term" value="F:ATP binding"/>
    <property type="evidence" value="ECO:0007669"/>
    <property type="project" value="InterPro"/>
</dbReference>
<dbReference type="PANTHER" id="PTHR45766:SF6">
    <property type="entry name" value="SWI_SNF-RELATED MATRIX-ASSOCIATED ACTIN-DEPENDENT REGULATOR OF CHROMATIN SUBFAMILY A-LIKE PROTEIN 1"/>
    <property type="match status" value="1"/>
</dbReference>
<evidence type="ECO:0000313" key="4">
    <source>
        <dbReference type="EMBL" id="TDQ79545.1"/>
    </source>
</evidence>
<dbReference type="SUPFAM" id="SSF52540">
    <property type="entry name" value="P-loop containing nucleoside triphosphate hydrolases"/>
    <property type="match status" value="2"/>
</dbReference>
<keyword evidence="1" id="KW-0378">Hydrolase</keyword>
<dbReference type="Pfam" id="PF00176">
    <property type="entry name" value="SNF2-rel_dom"/>
    <property type="match status" value="1"/>
</dbReference>
<dbReference type="InterPro" id="IPR001650">
    <property type="entry name" value="Helicase_C-like"/>
</dbReference>
<accession>A0A4R6WMH7</accession>
<evidence type="ECO:0000313" key="5">
    <source>
        <dbReference type="Proteomes" id="UP000295292"/>
    </source>
</evidence>
<dbReference type="GO" id="GO:0031297">
    <property type="term" value="P:replication fork processing"/>
    <property type="evidence" value="ECO:0007669"/>
    <property type="project" value="TreeGrafter"/>
</dbReference>
<organism evidence="4 5">
    <name type="scientific">Sphingobacterium yanglingense</name>
    <dbReference type="NCBI Taxonomy" id="1437280"/>
    <lineage>
        <taxon>Bacteria</taxon>
        <taxon>Pseudomonadati</taxon>
        <taxon>Bacteroidota</taxon>
        <taxon>Sphingobacteriia</taxon>
        <taxon>Sphingobacteriales</taxon>
        <taxon>Sphingobacteriaceae</taxon>
        <taxon>Sphingobacterium</taxon>
    </lineage>
</organism>
<dbReference type="RefSeq" id="WP_133583327.1">
    <property type="nucleotide sequence ID" value="NZ_SNYV01000011.1"/>
</dbReference>
<dbReference type="EMBL" id="SNYV01000011">
    <property type="protein sequence ID" value="TDQ79545.1"/>
    <property type="molecule type" value="Genomic_DNA"/>
</dbReference>
<dbReference type="Gene3D" id="3.40.50.10810">
    <property type="entry name" value="Tandem AAA-ATPase domain"/>
    <property type="match status" value="1"/>
</dbReference>
<gene>
    <name evidence="4" type="ORF">CLV99_0988</name>
</gene>
<feature type="coiled-coil region" evidence="2">
    <location>
        <begin position="352"/>
        <end position="379"/>
    </location>
</feature>
<reference evidence="4 5" key="1">
    <citation type="submission" date="2019-03" db="EMBL/GenBank/DDBJ databases">
        <title>Genomic Encyclopedia of Archaeal and Bacterial Type Strains, Phase II (KMG-II): from individual species to whole genera.</title>
        <authorList>
            <person name="Goeker M."/>
        </authorList>
    </citation>
    <scope>NUCLEOTIDE SEQUENCE [LARGE SCALE GENOMIC DNA]</scope>
    <source>
        <strain evidence="4 5">DSM 28353</strain>
    </source>
</reference>
<evidence type="ECO:0000256" key="1">
    <source>
        <dbReference type="ARBA" id="ARBA00022801"/>
    </source>
</evidence>
<dbReference type="InterPro" id="IPR049730">
    <property type="entry name" value="SNF2/RAD54-like_C"/>
</dbReference>